<keyword evidence="3" id="KW-1185">Reference proteome</keyword>
<dbReference type="PROSITE" id="PS51257">
    <property type="entry name" value="PROKAR_LIPOPROTEIN"/>
    <property type="match status" value="1"/>
</dbReference>
<dbReference type="EMBL" id="JAVRHQ010000017">
    <property type="protein sequence ID" value="MDT0643795.1"/>
    <property type="molecule type" value="Genomic_DNA"/>
</dbReference>
<sequence length="95" mass="10887">MNIKTATIAIASAILLISCYSSKAPDVNIGMSVDDFRKSAKYEELVSQDSQWIVYMVKYGWGADRFGYYYFKNDKLVRMDSEQDPASYSFKIARD</sequence>
<keyword evidence="1" id="KW-0732">Signal</keyword>
<dbReference type="Proteomes" id="UP001262889">
    <property type="component" value="Unassembled WGS sequence"/>
</dbReference>
<evidence type="ECO:0000313" key="2">
    <source>
        <dbReference type="EMBL" id="MDT0643795.1"/>
    </source>
</evidence>
<accession>A0ABU3CCN2</accession>
<protein>
    <submittedName>
        <fullName evidence="2">Uncharacterized protein</fullName>
    </submittedName>
</protein>
<evidence type="ECO:0000256" key="1">
    <source>
        <dbReference type="SAM" id="SignalP"/>
    </source>
</evidence>
<proteinExistence type="predicted"/>
<evidence type="ECO:0000313" key="3">
    <source>
        <dbReference type="Proteomes" id="UP001262889"/>
    </source>
</evidence>
<organism evidence="2 3">
    <name type="scientific">Autumnicola tepida</name>
    <dbReference type="NCBI Taxonomy" id="3075595"/>
    <lineage>
        <taxon>Bacteria</taxon>
        <taxon>Pseudomonadati</taxon>
        <taxon>Bacteroidota</taxon>
        <taxon>Flavobacteriia</taxon>
        <taxon>Flavobacteriales</taxon>
        <taxon>Flavobacteriaceae</taxon>
        <taxon>Autumnicola</taxon>
    </lineage>
</organism>
<feature type="chain" id="PRO_5045135521" evidence="1">
    <location>
        <begin position="25"/>
        <end position="95"/>
    </location>
</feature>
<comment type="caution">
    <text evidence="2">The sequence shown here is derived from an EMBL/GenBank/DDBJ whole genome shotgun (WGS) entry which is preliminary data.</text>
</comment>
<name>A0ABU3CCN2_9FLAO</name>
<gene>
    <name evidence="2" type="ORF">RM553_13210</name>
</gene>
<reference evidence="2 3" key="1">
    <citation type="submission" date="2023-09" db="EMBL/GenBank/DDBJ databases">
        <authorList>
            <person name="Rey-Velasco X."/>
        </authorList>
    </citation>
    <scope>NUCLEOTIDE SEQUENCE [LARGE SCALE GENOMIC DNA]</scope>
    <source>
        <strain evidence="2 3">F363</strain>
    </source>
</reference>
<dbReference type="RefSeq" id="WP_311535415.1">
    <property type="nucleotide sequence ID" value="NZ_JAVRHQ010000017.1"/>
</dbReference>
<feature type="signal peptide" evidence="1">
    <location>
        <begin position="1"/>
        <end position="24"/>
    </location>
</feature>